<feature type="compositionally biased region" description="Pro residues" evidence="1">
    <location>
        <begin position="979"/>
        <end position="992"/>
    </location>
</feature>
<protein>
    <submittedName>
        <fullName evidence="2">Uncharacterized protein</fullName>
    </submittedName>
</protein>
<dbReference type="AlphaFoldDB" id="A0A9P4NRB3"/>
<reference evidence="2" key="1">
    <citation type="journal article" date="2020" name="Stud. Mycol.">
        <title>101 Dothideomycetes genomes: a test case for predicting lifestyles and emergence of pathogens.</title>
        <authorList>
            <person name="Haridas S."/>
            <person name="Albert R."/>
            <person name="Binder M."/>
            <person name="Bloem J."/>
            <person name="Labutti K."/>
            <person name="Salamov A."/>
            <person name="Andreopoulos B."/>
            <person name="Baker S."/>
            <person name="Barry K."/>
            <person name="Bills G."/>
            <person name="Bluhm B."/>
            <person name="Cannon C."/>
            <person name="Castanera R."/>
            <person name="Culley D."/>
            <person name="Daum C."/>
            <person name="Ezra D."/>
            <person name="Gonzalez J."/>
            <person name="Henrissat B."/>
            <person name="Kuo A."/>
            <person name="Liang C."/>
            <person name="Lipzen A."/>
            <person name="Lutzoni F."/>
            <person name="Magnuson J."/>
            <person name="Mondo S."/>
            <person name="Nolan M."/>
            <person name="Ohm R."/>
            <person name="Pangilinan J."/>
            <person name="Park H.-J."/>
            <person name="Ramirez L."/>
            <person name="Alfaro M."/>
            <person name="Sun H."/>
            <person name="Tritt A."/>
            <person name="Yoshinaga Y."/>
            <person name="Zwiers L.-H."/>
            <person name="Turgeon B."/>
            <person name="Goodwin S."/>
            <person name="Spatafora J."/>
            <person name="Crous P."/>
            <person name="Grigoriev I."/>
        </authorList>
    </citation>
    <scope>NUCLEOTIDE SEQUENCE</scope>
    <source>
        <strain evidence="2">CBS 130266</strain>
    </source>
</reference>
<feature type="region of interest" description="Disordered" evidence="1">
    <location>
        <begin position="302"/>
        <end position="341"/>
    </location>
</feature>
<feature type="region of interest" description="Disordered" evidence="1">
    <location>
        <begin position="175"/>
        <end position="221"/>
    </location>
</feature>
<feature type="compositionally biased region" description="Acidic residues" evidence="1">
    <location>
        <begin position="837"/>
        <end position="846"/>
    </location>
</feature>
<dbReference type="EMBL" id="MU007037">
    <property type="protein sequence ID" value="KAF2430674.1"/>
    <property type="molecule type" value="Genomic_DNA"/>
</dbReference>
<gene>
    <name evidence="2" type="ORF">EJ08DRAFT_649470</name>
</gene>
<evidence type="ECO:0000313" key="2">
    <source>
        <dbReference type="EMBL" id="KAF2430674.1"/>
    </source>
</evidence>
<sequence>MNSLNNNNNINGNNNNMAAAPVMVISPEMAFTGTVTDASGIQYARIGGHLFHFVHGRLIAVGGFFDNGQPFPYLADDRYQNQAMAFMMLPEQTQATVNMLNAGRIAIDQLYVQQGPAAALAYQAPPAPIPHAPAPAPAPLTYTPEPVQQQVQEVPTPAVVAASISRSRTASTLPATFTNVAAHHRPTTRSTQGKQSARRPNPKSVRGSNSKANLGDNESLTPNRRLNELLQAADASLNKIAIARAEEVVRRTQERLRHEYEEQERRKEQEQQQQQQQQQPQEPIVAQSMQQNQYVSLQQQQQWQQQTPVQNAPVGENEDFSLLPNGSNSLPSPSSSRDDIVDLTTDTGDAILTEMETAFLPDPPTAAPSAVVDQGAKATRRRRPQHRAIAIPTADDTIYEIASDTDEVPPVTVAPQAPAPTPAPAPAYEPYVAPKKDKHTMQVTPGMSRESDTYLTRDGTEKLALSHWIDHEEKNGMSLATVITFTAATGENGPCPPVAWTLSKTKKFYNLTAWRDGVSAKAAEKDRLADEFRHMEQQMEQQKREEKNAKQCADRRAKKEAEAEERGETLPPPKERKAKPLPANVRANLDVPYDKWYKKQEKSFLEQERRTVTGIYRPLNGVYASIAKVDKLAERAAVTNLDKILKDKKFLQYFQDHHRQNCVDEEIAELATQNADNDKNEQMAEQMATLEAAAKANNDRTANNKATGKKTTERKKAERTTTAEKAPKRKVGAVENAEVQPRNKKAKTNVDASAARPNAPMRKKAVPKTACRVEDESNVIDFDTPPSPQGNTTDEGYGTHELSTPEENVVDDDPEEDLAAMLKEGKEDVPATAAQNENEEVSEEVVPESTHGDATTVEQPTIVSESIQDAPITVEHATKAALDETLPLVEEYDELFDEVPPTSEPAPTSEAPPISESTPSRKTTPAPEPAPACEAPESTADEALPVDNPVDDDIEDLFNDETSTHEPTPACEATLVCEPAPPRKATPTPEPILEPVRELIPESTPAREPTPPPVLPSIEITEDTTMHNVIPSVESNDPLINDAAKDLEFQQVNNETEELLKDIAAAQEKANSAINPLLKTRAKNALLVVKAEYESKMKLLEALGRLNKPAMKINPPKAPEQEPEEESEEESEDTTMHDVAPSIEEEDPLFSENEGYTSVSEDEVSSDIDEPTPPPRRRKAPPPPPPAAPEPVSSRPELYKAPKRKFFNAKQQAEDMMLEIQSERAQEAWDKAAAEMNGNAPT</sequence>
<comment type="caution">
    <text evidence="2">The sequence shown here is derived from an EMBL/GenBank/DDBJ whole genome shotgun (WGS) entry which is preliminary data.</text>
</comment>
<dbReference type="PANTHER" id="PTHR48125">
    <property type="entry name" value="LP07818P1"/>
    <property type="match status" value="1"/>
</dbReference>
<feature type="compositionally biased region" description="Acidic residues" evidence="1">
    <location>
        <begin position="1121"/>
        <end position="1133"/>
    </location>
</feature>
<proteinExistence type="predicted"/>
<feature type="region of interest" description="Disordered" evidence="1">
    <location>
        <begin position="1103"/>
        <end position="1205"/>
    </location>
</feature>
<feature type="compositionally biased region" description="Polar residues" evidence="1">
    <location>
        <begin position="852"/>
        <end position="864"/>
    </location>
</feature>
<feature type="region of interest" description="Disordered" evidence="1">
    <location>
        <begin position="259"/>
        <end position="290"/>
    </location>
</feature>
<feature type="region of interest" description="Disordered" evidence="1">
    <location>
        <begin position="694"/>
        <end position="812"/>
    </location>
</feature>
<feature type="compositionally biased region" description="Acidic residues" evidence="1">
    <location>
        <begin position="1160"/>
        <end position="1170"/>
    </location>
</feature>
<feature type="compositionally biased region" description="Basic and acidic residues" evidence="1">
    <location>
        <begin position="710"/>
        <end position="726"/>
    </location>
</feature>
<feature type="region of interest" description="Disordered" evidence="1">
    <location>
        <begin position="824"/>
        <end position="864"/>
    </location>
</feature>
<keyword evidence="3" id="KW-1185">Reference proteome</keyword>
<name>A0A9P4NRB3_9PEZI</name>
<evidence type="ECO:0000313" key="3">
    <source>
        <dbReference type="Proteomes" id="UP000800235"/>
    </source>
</evidence>
<evidence type="ECO:0000256" key="1">
    <source>
        <dbReference type="SAM" id="MobiDB-lite"/>
    </source>
</evidence>
<feature type="region of interest" description="Disordered" evidence="1">
    <location>
        <begin position="536"/>
        <end position="583"/>
    </location>
</feature>
<feature type="compositionally biased region" description="Polar residues" evidence="1">
    <location>
        <begin position="206"/>
        <end position="221"/>
    </location>
</feature>
<feature type="region of interest" description="Disordered" evidence="1">
    <location>
        <begin position="885"/>
        <end position="994"/>
    </location>
</feature>
<feature type="compositionally biased region" description="Basic and acidic residues" evidence="1">
    <location>
        <begin position="259"/>
        <end position="270"/>
    </location>
</feature>
<feature type="compositionally biased region" description="Acidic residues" evidence="1">
    <location>
        <begin position="949"/>
        <end position="959"/>
    </location>
</feature>
<organism evidence="2 3">
    <name type="scientific">Tothia fuscella</name>
    <dbReference type="NCBI Taxonomy" id="1048955"/>
    <lineage>
        <taxon>Eukaryota</taxon>
        <taxon>Fungi</taxon>
        <taxon>Dikarya</taxon>
        <taxon>Ascomycota</taxon>
        <taxon>Pezizomycotina</taxon>
        <taxon>Dothideomycetes</taxon>
        <taxon>Pleosporomycetidae</taxon>
        <taxon>Venturiales</taxon>
        <taxon>Cylindrosympodiaceae</taxon>
        <taxon>Tothia</taxon>
    </lineage>
</organism>
<accession>A0A9P4NRB3</accession>
<feature type="compositionally biased region" description="Low complexity" evidence="1">
    <location>
        <begin position="321"/>
        <end position="335"/>
    </location>
</feature>
<dbReference type="PANTHER" id="PTHR48125:SF10">
    <property type="entry name" value="OS12G0136300 PROTEIN"/>
    <property type="match status" value="1"/>
</dbReference>
<feature type="compositionally biased region" description="Basic and acidic residues" evidence="1">
    <location>
        <begin position="536"/>
        <end position="568"/>
    </location>
</feature>
<dbReference type="Proteomes" id="UP000800235">
    <property type="component" value="Unassembled WGS sequence"/>
</dbReference>
<feature type="compositionally biased region" description="Low complexity" evidence="1">
    <location>
        <begin position="271"/>
        <end position="290"/>
    </location>
</feature>